<sequence length="305" mass="32938">MDIDLTNVAKGGDLIKDSDTNSFMADVVEASMETPVIVDFWAPWCGPCKTLGPALERAVNAAAGAVKMVKIDIDQNPEIAQQMRVQSIPAVFAFSGGRPVDGFAGAVPESQIKSFIDKVVRQAGGEQGENPVEQAFEQAEEAVEKGDFESAGAIYQQLVAHDPNNIKAVAGFANALVKLNRLDVLEQFLEQLPPEQRDANEMASVHAALELAAKADEANRELASLEEKAALHPNDLQARYDLAVALSAVGRAEEAIDLLMTIMETNRNWNEDAARVQLLKIFEAQGPTDPVTVAGRRRLSSILFS</sequence>
<dbReference type="FunFam" id="3.40.30.10:FF:000001">
    <property type="entry name" value="Thioredoxin"/>
    <property type="match status" value="1"/>
</dbReference>
<dbReference type="NCBIfam" id="TIGR01068">
    <property type="entry name" value="thioredoxin"/>
    <property type="match status" value="1"/>
</dbReference>
<evidence type="ECO:0000256" key="6">
    <source>
        <dbReference type="NCBIfam" id="TIGR01068"/>
    </source>
</evidence>
<evidence type="ECO:0000256" key="3">
    <source>
        <dbReference type="ARBA" id="ARBA00022982"/>
    </source>
</evidence>
<dbReference type="GO" id="GO:0005829">
    <property type="term" value="C:cytosol"/>
    <property type="evidence" value="ECO:0007669"/>
    <property type="project" value="TreeGrafter"/>
</dbReference>
<dbReference type="Pfam" id="PF14561">
    <property type="entry name" value="TPR_20"/>
    <property type="match status" value="1"/>
</dbReference>
<accession>A0A3S2VPU7</accession>
<keyword evidence="3" id="KW-0249">Electron transport</keyword>
<evidence type="ECO:0000313" key="8">
    <source>
        <dbReference type="EMBL" id="RVU36156.1"/>
    </source>
</evidence>
<dbReference type="InterPro" id="IPR011990">
    <property type="entry name" value="TPR-like_helical_dom_sf"/>
</dbReference>
<dbReference type="Pfam" id="PF14559">
    <property type="entry name" value="TPR_19"/>
    <property type="match status" value="1"/>
</dbReference>
<evidence type="ECO:0000256" key="5">
    <source>
        <dbReference type="ARBA" id="ARBA00023284"/>
    </source>
</evidence>
<dbReference type="GO" id="GO:0045454">
    <property type="term" value="P:cell redox homeostasis"/>
    <property type="evidence" value="ECO:0007669"/>
    <property type="project" value="TreeGrafter"/>
</dbReference>
<dbReference type="RefSeq" id="WP_127765632.1">
    <property type="nucleotide sequence ID" value="NZ_SADE01000002.1"/>
</dbReference>
<dbReference type="PROSITE" id="PS51352">
    <property type="entry name" value="THIOREDOXIN_2"/>
    <property type="match status" value="1"/>
</dbReference>
<dbReference type="PANTHER" id="PTHR45663:SF11">
    <property type="entry name" value="GEO12009P1"/>
    <property type="match status" value="1"/>
</dbReference>
<keyword evidence="4" id="KW-1015">Disulfide bond</keyword>
<dbReference type="InterPro" id="IPR017937">
    <property type="entry name" value="Thioredoxin_CS"/>
</dbReference>
<organism evidence="8 9">
    <name type="scientific">Hwanghaeella grinnelliae</name>
    <dbReference type="NCBI Taxonomy" id="2500179"/>
    <lineage>
        <taxon>Bacteria</taxon>
        <taxon>Pseudomonadati</taxon>
        <taxon>Pseudomonadota</taxon>
        <taxon>Alphaproteobacteria</taxon>
        <taxon>Rhodospirillales</taxon>
        <taxon>Rhodospirillaceae</taxon>
        <taxon>Hwanghaeella</taxon>
    </lineage>
</organism>
<reference evidence="9" key="1">
    <citation type="submission" date="2019-01" db="EMBL/GenBank/DDBJ databases">
        <title>Gri0909 isolated from a small marine red alga.</title>
        <authorList>
            <person name="Kim J."/>
            <person name="Jeong S.E."/>
            <person name="Jeon C.O."/>
        </authorList>
    </citation>
    <scope>NUCLEOTIDE SEQUENCE [LARGE SCALE GENOMIC DNA]</scope>
    <source>
        <strain evidence="9">Gri0909</strain>
    </source>
</reference>
<dbReference type="InterPro" id="IPR005746">
    <property type="entry name" value="Thioredoxin"/>
</dbReference>
<dbReference type="SUPFAM" id="SSF52833">
    <property type="entry name" value="Thioredoxin-like"/>
    <property type="match status" value="1"/>
</dbReference>
<dbReference type="InterPro" id="IPR036249">
    <property type="entry name" value="Thioredoxin-like_sf"/>
</dbReference>
<keyword evidence="2" id="KW-0813">Transport</keyword>
<evidence type="ECO:0000256" key="4">
    <source>
        <dbReference type="ARBA" id="ARBA00023157"/>
    </source>
</evidence>
<dbReference type="OrthoDB" id="9790390at2"/>
<evidence type="ECO:0000256" key="1">
    <source>
        <dbReference type="ARBA" id="ARBA00008987"/>
    </source>
</evidence>
<gene>
    <name evidence="8" type="primary">trxA</name>
    <name evidence="8" type="ORF">EOI86_13095</name>
</gene>
<dbReference type="PRINTS" id="PR00421">
    <property type="entry name" value="THIOREDOXIN"/>
</dbReference>
<evidence type="ECO:0000259" key="7">
    <source>
        <dbReference type="PROSITE" id="PS51352"/>
    </source>
</evidence>
<dbReference type="Pfam" id="PF00085">
    <property type="entry name" value="Thioredoxin"/>
    <property type="match status" value="1"/>
</dbReference>
<dbReference type="GO" id="GO:0006950">
    <property type="term" value="P:response to stress"/>
    <property type="evidence" value="ECO:0007669"/>
    <property type="project" value="UniProtKB-ARBA"/>
</dbReference>
<dbReference type="GO" id="GO:0015035">
    <property type="term" value="F:protein-disulfide reductase activity"/>
    <property type="evidence" value="ECO:0007669"/>
    <property type="project" value="UniProtKB-UniRule"/>
</dbReference>
<proteinExistence type="inferred from homology"/>
<dbReference type="Gene3D" id="1.25.40.10">
    <property type="entry name" value="Tetratricopeptide repeat domain"/>
    <property type="match status" value="2"/>
</dbReference>
<keyword evidence="5" id="KW-0676">Redox-active center</keyword>
<dbReference type="Proteomes" id="UP000287447">
    <property type="component" value="Unassembled WGS sequence"/>
</dbReference>
<feature type="domain" description="Thioredoxin" evidence="7">
    <location>
        <begin position="1"/>
        <end position="121"/>
    </location>
</feature>
<dbReference type="PANTHER" id="PTHR45663">
    <property type="entry name" value="GEO12009P1"/>
    <property type="match status" value="1"/>
</dbReference>
<evidence type="ECO:0000256" key="2">
    <source>
        <dbReference type="ARBA" id="ARBA00022448"/>
    </source>
</evidence>
<dbReference type="AlphaFoldDB" id="A0A3S2VPU7"/>
<dbReference type="InterPro" id="IPR013766">
    <property type="entry name" value="Thioredoxin_domain"/>
</dbReference>
<evidence type="ECO:0000313" key="9">
    <source>
        <dbReference type="Proteomes" id="UP000287447"/>
    </source>
</evidence>
<dbReference type="SUPFAM" id="SSF48452">
    <property type="entry name" value="TPR-like"/>
    <property type="match status" value="1"/>
</dbReference>
<comment type="caution">
    <text evidence="8">The sequence shown here is derived from an EMBL/GenBank/DDBJ whole genome shotgun (WGS) entry which is preliminary data.</text>
</comment>
<dbReference type="EMBL" id="SADE01000002">
    <property type="protein sequence ID" value="RVU36156.1"/>
    <property type="molecule type" value="Genomic_DNA"/>
</dbReference>
<keyword evidence="9" id="KW-1185">Reference proteome</keyword>
<dbReference type="Gene3D" id="3.40.30.10">
    <property type="entry name" value="Glutaredoxin"/>
    <property type="match status" value="1"/>
</dbReference>
<name>A0A3S2VPU7_9PROT</name>
<protein>
    <recommendedName>
        <fullName evidence="6">Thioredoxin</fullName>
    </recommendedName>
</protein>
<dbReference type="CDD" id="cd02956">
    <property type="entry name" value="ybbN"/>
    <property type="match status" value="1"/>
</dbReference>
<dbReference type="PROSITE" id="PS00194">
    <property type="entry name" value="THIOREDOXIN_1"/>
    <property type="match status" value="1"/>
</dbReference>
<comment type="similarity">
    <text evidence="1">Belongs to the thioredoxin family.</text>
</comment>